<dbReference type="RefSeq" id="WP_138564474.1">
    <property type="nucleotide sequence ID" value="NZ_CP040602.1"/>
</dbReference>
<evidence type="ECO:0000256" key="6">
    <source>
        <dbReference type="ARBA" id="ARBA00022676"/>
    </source>
</evidence>
<evidence type="ECO:0000256" key="8">
    <source>
        <dbReference type="ARBA" id="ARBA00030686"/>
    </source>
</evidence>
<reference evidence="10 11" key="1">
    <citation type="submission" date="2019-05" db="EMBL/GenBank/DDBJ databases">
        <title>Thiomicrorhabdus sediminis sp. nov, a novel sulfur-oxidizing bacterium isolated from coastal sediment.</title>
        <authorList>
            <person name="Liu X."/>
        </authorList>
    </citation>
    <scope>NUCLEOTIDE SEQUENCE [LARGE SCALE GENOMIC DNA]</scope>
    <source>
        <strain evidence="10 11">G1</strain>
    </source>
</reference>
<dbReference type="CDD" id="cd02439">
    <property type="entry name" value="DMB-PRT_CobT"/>
    <property type="match status" value="1"/>
</dbReference>
<gene>
    <name evidence="10" type="ORF">FE785_03665</name>
</gene>
<evidence type="ECO:0000256" key="4">
    <source>
        <dbReference type="ARBA" id="ARBA00015486"/>
    </source>
</evidence>
<keyword evidence="11" id="KW-1185">Reference proteome</keyword>
<comment type="pathway">
    <text evidence="1">Nucleoside biosynthesis; alpha-ribazole biosynthesis; alpha-ribazole from 5,6-dimethylbenzimidazole: step 1/2.</text>
</comment>
<keyword evidence="6 10" id="KW-0328">Glycosyltransferase</keyword>
<evidence type="ECO:0000256" key="9">
    <source>
        <dbReference type="ARBA" id="ARBA00047340"/>
    </source>
</evidence>
<dbReference type="EC" id="2.4.2.21" evidence="3"/>
<dbReference type="OrthoDB" id="9781491at2"/>
<dbReference type="KEGG" id="thig:FE785_03665"/>
<keyword evidence="5" id="KW-0169">Cobalamin biosynthesis</keyword>
<evidence type="ECO:0000256" key="1">
    <source>
        <dbReference type="ARBA" id="ARBA00005049"/>
    </source>
</evidence>
<evidence type="ECO:0000256" key="7">
    <source>
        <dbReference type="ARBA" id="ARBA00022679"/>
    </source>
</evidence>
<comment type="catalytic activity">
    <reaction evidence="9">
        <text>5,6-dimethylbenzimidazole + nicotinate beta-D-ribonucleotide = alpha-ribazole 5'-phosphate + nicotinate + H(+)</text>
        <dbReference type="Rhea" id="RHEA:11196"/>
        <dbReference type="ChEBI" id="CHEBI:15378"/>
        <dbReference type="ChEBI" id="CHEBI:15890"/>
        <dbReference type="ChEBI" id="CHEBI:32544"/>
        <dbReference type="ChEBI" id="CHEBI:57502"/>
        <dbReference type="ChEBI" id="CHEBI:57918"/>
        <dbReference type="EC" id="2.4.2.21"/>
    </reaction>
</comment>
<dbReference type="UniPathway" id="UPA00061">
    <property type="reaction ID" value="UER00516"/>
</dbReference>
<accession>A0A4P9K6C0</accession>
<sequence length="373" mass="40457">MINRLFCASKPLDEEAAHKVLEQQLSLLSSEGALGRIEEITVKLAAQQGKTNPSLEQAWLSIFASDHGFFDDKCQDDELLPTMQRINRICHQSAAISPLINTLGLKSEWIDVGVDAELTDCPDWLDEKIAPATQSLFGQAAMDRSQLLSAMQVGIDAVERAHQAGADIFIGGEVASGNEISALAIASVLSGKTALELISSSGEFVSRAEKRTASEIDDAVALHRKELQSPLYILQYLGGFEIAALAAAYIRCAQLGMTMLIDGFVATVALWLADMISRNDQLVDCDSVETLYRLGKYSVPETMFCLCGTCPRLVEWSFFAQQSAHPAHAEVLDILAAEPLLSWQIKQGEALGALMVLPLLKQACAINNGSNFK</sequence>
<dbReference type="Gene3D" id="1.10.1610.10">
    <property type="match status" value="1"/>
</dbReference>
<evidence type="ECO:0000256" key="3">
    <source>
        <dbReference type="ARBA" id="ARBA00011991"/>
    </source>
</evidence>
<evidence type="ECO:0000256" key="2">
    <source>
        <dbReference type="ARBA" id="ARBA00007110"/>
    </source>
</evidence>
<dbReference type="PANTHER" id="PTHR43463:SF1">
    <property type="entry name" value="NICOTINATE-NUCLEOTIDE--DIMETHYLBENZIMIDAZOLE PHOSPHORIBOSYLTRANSFERASE"/>
    <property type="match status" value="1"/>
</dbReference>
<dbReference type="GO" id="GO:0009236">
    <property type="term" value="P:cobalamin biosynthetic process"/>
    <property type="evidence" value="ECO:0007669"/>
    <property type="project" value="UniProtKB-KW"/>
</dbReference>
<dbReference type="Proteomes" id="UP000304864">
    <property type="component" value="Chromosome"/>
</dbReference>
<dbReference type="InterPro" id="IPR003200">
    <property type="entry name" value="Nict_dMeBzImd_PRibTrfase"/>
</dbReference>
<name>A0A4P9K6C0_9GAMM</name>
<keyword evidence="7 10" id="KW-0808">Transferase</keyword>
<proteinExistence type="inferred from homology"/>
<evidence type="ECO:0000256" key="5">
    <source>
        <dbReference type="ARBA" id="ARBA00022573"/>
    </source>
</evidence>
<dbReference type="SUPFAM" id="SSF52733">
    <property type="entry name" value="Nicotinate mononucleotide:5,6-dimethylbenzimidazole phosphoribosyltransferase (CobT)"/>
    <property type="match status" value="1"/>
</dbReference>
<evidence type="ECO:0000313" key="11">
    <source>
        <dbReference type="Proteomes" id="UP000304864"/>
    </source>
</evidence>
<dbReference type="GO" id="GO:0008939">
    <property type="term" value="F:nicotinate-nucleotide-dimethylbenzimidazole phosphoribosyltransferase activity"/>
    <property type="evidence" value="ECO:0007669"/>
    <property type="project" value="UniProtKB-EC"/>
</dbReference>
<evidence type="ECO:0000313" key="10">
    <source>
        <dbReference type="EMBL" id="QCU89797.1"/>
    </source>
</evidence>
<dbReference type="AlphaFoldDB" id="A0A4P9K6C0"/>
<dbReference type="Pfam" id="PF02277">
    <property type="entry name" value="DBI_PRT"/>
    <property type="match status" value="2"/>
</dbReference>
<protein>
    <recommendedName>
        <fullName evidence="4">Nicotinate-nucleotide--dimethylbenzimidazole phosphoribosyltransferase</fullName>
        <ecNumber evidence="3">2.4.2.21</ecNumber>
    </recommendedName>
    <alternativeName>
        <fullName evidence="8">N(1)-alpha-phosphoribosyltransferase</fullName>
    </alternativeName>
</protein>
<organism evidence="10 11">
    <name type="scientific">Thiomicrorhabdus sediminis</name>
    <dbReference type="NCBI Taxonomy" id="2580412"/>
    <lineage>
        <taxon>Bacteria</taxon>
        <taxon>Pseudomonadati</taxon>
        <taxon>Pseudomonadota</taxon>
        <taxon>Gammaproteobacteria</taxon>
        <taxon>Thiotrichales</taxon>
        <taxon>Piscirickettsiaceae</taxon>
        <taxon>Thiomicrorhabdus</taxon>
    </lineage>
</organism>
<dbReference type="PANTHER" id="PTHR43463">
    <property type="entry name" value="NICOTINATE-NUCLEOTIDE--DIMETHYLBENZIMIDAZOLE PHOSPHORIBOSYLTRANSFERASE"/>
    <property type="match status" value="1"/>
</dbReference>
<dbReference type="InterPro" id="IPR036087">
    <property type="entry name" value="Nict_dMeBzImd_PRibTrfase_sf"/>
</dbReference>
<dbReference type="EMBL" id="CP040602">
    <property type="protein sequence ID" value="QCU89797.1"/>
    <property type="molecule type" value="Genomic_DNA"/>
</dbReference>
<comment type="similarity">
    <text evidence="2">Belongs to the CobT family.</text>
</comment>
<dbReference type="InterPro" id="IPR023195">
    <property type="entry name" value="Nict_dMeBzImd_PRibTrfase_N"/>
</dbReference>
<dbReference type="Gene3D" id="3.40.50.10210">
    <property type="match status" value="2"/>
</dbReference>